<dbReference type="PANTHER" id="PTHR31299:SF0">
    <property type="entry name" value="ESTERASE, PUTATIVE (AFU_ORTHOLOGUE AFUA_1G05850)-RELATED"/>
    <property type="match status" value="1"/>
</dbReference>
<dbReference type="SUPFAM" id="SSF159501">
    <property type="entry name" value="EreA/ChaN-like"/>
    <property type="match status" value="1"/>
</dbReference>
<name>A0ABT0ZSS7_9PSEU</name>
<reference evidence="1" key="1">
    <citation type="submission" date="2021-04" db="EMBL/GenBank/DDBJ databases">
        <title>Pseudonocardia sp. nov., isolated from sandy soil of mangrove forest.</title>
        <authorList>
            <person name="Zan Z."/>
            <person name="Huang R."/>
            <person name="Liu W."/>
        </authorList>
    </citation>
    <scope>NUCLEOTIDE SEQUENCE</scope>
    <source>
        <strain evidence="1">S2-4</strain>
    </source>
</reference>
<dbReference type="InterPro" id="IPR007815">
    <property type="entry name" value="Emycin_Estase"/>
</dbReference>
<comment type="caution">
    <text evidence="1">The sequence shown here is derived from an EMBL/GenBank/DDBJ whole genome shotgun (WGS) entry which is preliminary data.</text>
</comment>
<keyword evidence="2" id="KW-1185">Reference proteome</keyword>
<organism evidence="1 2">
    <name type="scientific">Pseudonocardia humida</name>
    <dbReference type="NCBI Taxonomy" id="2800819"/>
    <lineage>
        <taxon>Bacteria</taxon>
        <taxon>Bacillati</taxon>
        <taxon>Actinomycetota</taxon>
        <taxon>Actinomycetes</taxon>
        <taxon>Pseudonocardiales</taxon>
        <taxon>Pseudonocardiaceae</taxon>
        <taxon>Pseudonocardia</taxon>
    </lineage>
</organism>
<dbReference type="PANTHER" id="PTHR31299">
    <property type="entry name" value="ESTERASE, PUTATIVE (AFU_ORTHOLOGUE AFUA_1G05850)-RELATED"/>
    <property type="match status" value="1"/>
</dbReference>
<evidence type="ECO:0000313" key="1">
    <source>
        <dbReference type="EMBL" id="MCO1653769.1"/>
    </source>
</evidence>
<accession>A0ABT0ZSS7</accession>
<dbReference type="Pfam" id="PF05139">
    <property type="entry name" value="Erythro_esteras"/>
    <property type="match status" value="2"/>
</dbReference>
<dbReference type="Gene3D" id="3.30.1870.10">
    <property type="entry name" value="EreA-like, domain 2"/>
    <property type="match status" value="1"/>
</dbReference>
<protein>
    <submittedName>
        <fullName evidence="1">Erythromycin esterase family protein</fullName>
    </submittedName>
</protein>
<dbReference type="EMBL" id="JAGSOV010000006">
    <property type="protein sequence ID" value="MCO1653769.1"/>
    <property type="molecule type" value="Genomic_DNA"/>
</dbReference>
<dbReference type="Gene3D" id="3.40.1660.10">
    <property type="entry name" value="EreA-like (biosynthetic domain)"/>
    <property type="match status" value="2"/>
</dbReference>
<dbReference type="RefSeq" id="WP_252435358.1">
    <property type="nucleotide sequence ID" value="NZ_JAGSOV010000006.1"/>
</dbReference>
<evidence type="ECO:0000313" key="2">
    <source>
        <dbReference type="Proteomes" id="UP001165283"/>
    </source>
</evidence>
<dbReference type="InterPro" id="IPR052036">
    <property type="entry name" value="Hydrolase/PRTase-associated"/>
</dbReference>
<sequence>MDVGPDEVSRWVSEHVRPLSLEGVPELPPALSGKAVVGIASAVRSARELVLATHALLRALVADGVRAVAIEGTDQPYRTARALDLWVRTGEGDPDALLRASQGFLHHREAAAVLRWLRSYAREHPEDPVRVVHDTSDGDDPEDLASVERELARRDLAWHRRTGQRVAHWGGTAHVVAAPERVIPTSPWENHPNAGGLLRQALGDGYAVVALTFGRGSVPFPVPQVAPGFTEALLAGAPEPVLLALDDLDGAPRGIRRWASEPLVTRMIGPVYDPVRDTDFRVEAGPVAESVDALVHVPVATAVTPLPALAPSTDRGHHRHRKIEFAAREGECRSPGNRCGGWGS</sequence>
<gene>
    <name evidence="1" type="ORF">KDL28_01740</name>
</gene>
<proteinExistence type="predicted"/>
<dbReference type="Proteomes" id="UP001165283">
    <property type="component" value="Unassembled WGS sequence"/>
</dbReference>